<organism evidence="9 10">
    <name type="scientific">Malus domestica</name>
    <name type="common">Apple</name>
    <name type="synonym">Pyrus malus</name>
    <dbReference type="NCBI Taxonomy" id="3750"/>
    <lineage>
        <taxon>Eukaryota</taxon>
        <taxon>Viridiplantae</taxon>
        <taxon>Streptophyta</taxon>
        <taxon>Embryophyta</taxon>
        <taxon>Tracheophyta</taxon>
        <taxon>Spermatophyta</taxon>
        <taxon>Magnoliopsida</taxon>
        <taxon>eudicotyledons</taxon>
        <taxon>Gunneridae</taxon>
        <taxon>Pentapetalae</taxon>
        <taxon>rosids</taxon>
        <taxon>fabids</taxon>
        <taxon>Rosales</taxon>
        <taxon>Rosaceae</taxon>
        <taxon>Amygdaloideae</taxon>
        <taxon>Maleae</taxon>
        <taxon>Malus</taxon>
    </lineage>
</organism>
<dbReference type="Pfam" id="PF12231">
    <property type="entry name" value="Rif1_N"/>
    <property type="match status" value="1"/>
</dbReference>
<keyword evidence="6" id="KW-0131">Cell cycle</keyword>
<dbReference type="PANTHER" id="PTHR22928:SF3">
    <property type="entry name" value="TELOMERE-ASSOCIATED PROTEIN RIF1"/>
    <property type="match status" value="1"/>
</dbReference>
<dbReference type="InterPro" id="IPR016024">
    <property type="entry name" value="ARM-type_fold"/>
</dbReference>
<comment type="subcellular location">
    <subcellularLocation>
        <location evidence="2">Chromosome</location>
        <location evidence="2">Telomere</location>
    </subcellularLocation>
    <subcellularLocation>
        <location evidence="1">Nucleus</location>
    </subcellularLocation>
</comment>
<evidence type="ECO:0000256" key="5">
    <source>
        <dbReference type="ARBA" id="ARBA00023242"/>
    </source>
</evidence>
<comment type="caution">
    <text evidence="9">The sequence shown here is derived from an EMBL/GenBank/DDBJ whole genome shotgun (WGS) entry which is preliminary data.</text>
</comment>
<dbReference type="AlphaFoldDB" id="A0A498HS59"/>
<name>A0A498HS59_MALDO</name>
<keyword evidence="5" id="KW-0539">Nucleus</keyword>
<feature type="region of interest" description="Disordered" evidence="7">
    <location>
        <begin position="1017"/>
        <end position="1039"/>
    </location>
</feature>
<proteinExistence type="predicted"/>
<keyword evidence="10" id="KW-1185">Reference proteome</keyword>
<evidence type="ECO:0000256" key="4">
    <source>
        <dbReference type="ARBA" id="ARBA00022895"/>
    </source>
</evidence>
<evidence type="ECO:0000313" key="9">
    <source>
        <dbReference type="EMBL" id="RXH74388.1"/>
    </source>
</evidence>
<sequence>MSGFSDQLEEIKSLISSAATKANKSFAYSTLLHLQQQSSDCHDSIQMLARSCRSLIRPTVADVRNNDEEIATQALKCLGFMIYHPSIVAEIAADDVKFVLDSLAKLITTTKMKSVCNLGVWCISIQQLSTPLLAAHFHSLLLAIVHAIDNPIGSLSTTFEAIQAVMKLATLLSENMREMSHIWAPPVYRRLLSSDKRERDMSESCLLNTRSTILPPPLNLSKAVVKDLKPRLLTGMHHMLTNGMKVQTIQAWGWFIRLLGSHALKNRQLINQMLKIPEQTFSDHDSQVQIASQVAWEGLIDALVHPTMILPFETNATKKDNGMEQIGTCKGNGSEIKKNGYLKGTKLIMTPLIGIMSTKCDVSVHLACLNTWCYLLHKLDISLSDSSVIRMVLEPVVEAIFQVDPDSKSIWARNLCIDLLNDFILAKCKDIDYDSLNQVNHQLLGKTSRIAPFVSGSFSWKQYPIKWFPWDLSLLDFHLKMIYILICQALRETVSHDNRISAADASLRLFRSVLKGVQLELKRSSISYDDIMFCLNAILKFVKNTCEKVISDCSDRNDLHHISLQLVEAVCEEIEHTIVGSPLYRVPFDIKCIDNLQILVDIGCGKSGVTNAYMDMVSPMVYLSVLYFCLVVQSTMTEPKTDNNLQRMQNYFKYLLSMFDPLESLVVTTGLLYKHSGPSCLRMWIAVAEGLKFYIDDMKDFSSLKMESDSKCCFAVCDLLSYPLVVCSCTPKYFMSAELGSPSKESHASHHIQVELDQVITLWKSLYCSLCTSISGCFIGGSFFEDLFSILDRCLEKCTSMLVCADEYVLKFKDLALHCISSYGDVLICILEKFCSSEFNSYRDNKHGSNHKVSSAIQFCLKLIIRYMKLLQTKIGSDEPIGLSAVSRVYSALAHLLSSLHLKEDILSFFKIVSDPLLQWLVLMETQDENTSNQFQLLWAETLNCLRRSQPPIIFDSAFLQLQAPILAKTLDHSNLSISNPTITFWNSTYGEQTELDYPQTLRHVLDKLWRNGRISLHKRSPPRQRCQSRPGSATAPPRYRVNATHNRGSKRVELQEDTIGGELKEMPPCSSLKRKRLELTEHQKEVRRAQQGRERDCSGHGPGIQTFTSMDFSQGNEDTQDNQDIRNAECILELLRKG</sequence>
<evidence type="ECO:0000256" key="7">
    <source>
        <dbReference type="SAM" id="MobiDB-lite"/>
    </source>
</evidence>
<gene>
    <name evidence="9" type="ORF">DVH24_029109</name>
</gene>
<dbReference type="GO" id="GO:0000723">
    <property type="term" value="P:telomere maintenance"/>
    <property type="evidence" value="ECO:0007669"/>
    <property type="project" value="TreeGrafter"/>
</dbReference>
<dbReference type="GO" id="GO:0005634">
    <property type="term" value="C:nucleus"/>
    <property type="evidence" value="ECO:0007669"/>
    <property type="project" value="UniProtKB-SubCell"/>
</dbReference>
<reference evidence="9 10" key="1">
    <citation type="submission" date="2018-10" db="EMBL/GenBank/DDBJ databases">
        <title>A high-quality apple genome assembly.</title>
        <authorList>
            <person name="Hu J."/>
        </authorList>
    </citation>
    <scope>NUCLEOTIDE SEQUENCE [LARGE SCALE GENOMIC DNA]</scope>
    <source>
        <strain evidence="10">cv. HFTH1</strain>
        <tissue evidence="9">Young leaf</tissue>
    </source>
</reference>
<dbReference type="STRING" id="3750.A0A498HS59"/>
<keyword evidence="3" id="KW-0158">Chromosome</keyword>
<feature type="domain" description="Telomere-associated protein Rif1 N-terminal" evidence="8">
    <location>
        <begin position="24"/>
        <end position="303"/>
    </location>
</feature>
<dbReference type="EMBL" id="RDQH01000341">
    <property type="protein sequence ID" value="RXH74388.1"/>
    <property type="molecule type" value="Genomic_DNA"/>
</dbReference>
<evidence type="ECO:0000256" key="3">
    <source>
        <dbReference type="ARBA" id="ARBA00022454"/>
    </source>
</evidence>
<keyword evidence="4" id="KW-0779">Telomere</keyword>
<accession>A0A498HS59</accession>
<protein>
    <recommendedName>
        <fullName evidence="8">Telomere-associated protein Rif1 N-terminal domain-containing protein</fullName>
    </recommendedName>
</protein>
<evidence type="ECO:0000256" key="1">
    <source>
        <dbReference type="ARBA" id="ARBA00004123"/>
    </source>
</evidence>
<dbReference type="SUPFAM" id="SSF48371">
    <property type="entry name" value="ARM repeat"/>
    <property type="match status" value="1"/>
</dbReference>
<evidence type="ECO:0000313" key="10">
    <source>
        <dbReference type="Proteomes" id="UP000290289"/>
    </source>
</evidence>
<evidence type="ECO:0000256" key="6">
    <source>
        <dbReference type="ARBA" id="ARBA00023306"/>
    </source>
</evidence>
<dbReference type="Proteomes" id="UP000290289">
    <property type="component" value="Chromosome 15"/>
</dbReference>
<evidence type="ECO:0000256" key="2">
    <source>
        <dbReference type="ARBA" id="ARBA00004574"/>
    </source>
</evidence>
<evidence type="ECO:0000259" key="8">
    <source>
        <dbReference type="Pfam" id="PF12231"/>
    </source>
</evidence>
<dbReference type="PANTHER" id="PTHR22928">
    <property type="entry name" value="TELOMERE-ASSOCIATED PROTEIN RIF1"/>
    <property type="match status" value="1"/>
</dbReference>
<dbReference type="GO" id="GO:0000781">
    <property type="term" value="C:chromosome, telomeric region"/>
    <property type="evidence" value="ECO:0007669"/>
    <property type="project" value="UniProtKB-SubCell"/>
</dbReference>
<dbReference type="InterPro" id="IPR022031">
    <property type="entry name" value="Rif1_N"/>
</dbReference>